<feature type="compositionally biased region" description="Polar residues" evidence="1">
    <location>
        <begin position="24"/>
        <end position="33"/>
    </location>
</feature>
<name>A0ABR1UNR3_9PEZI</name>
<accession>A0ABR1UNR3</accession>
<evidence type="ECO:0000313" key="3">
    <source>
        <dbReference type="Proteomes" id="UP001446871"/>
    </source>
</evidence>
<dbReference type="Proteomes" id="UP001446871">
    <property type="component" value="Unassembled WGS sequence"/>
</dbReference>
<comment type="caution">
    <text evidence="2">The sequence shown here is derived from an EMBL/GenBank/DDBJ whole genome shotgun (WGS) entry which is preliminary data.</text>
</comment>
<organism evidence="2 3">
    <name type="scientific">Apiospora saccharicola</name>
    <dbReference type="NCBI Taxonomy" id="335842"/>
    <lineage>
        <taxon>Eukaryota</taxon>
        <taxon>Fungi</taxon>
        <taxon>Dikarya</taxon>
        <taxon>Ascomycota</taxon>
        <taxon>Pezizomycotina</taxon>
        <taxon>Sordariomycetes</taxon>
        <taxon>Xylariomycetidae</taxon>
        <taxon>Amphisphaeriales</taxon>
        <taxon>Apiosporaceae</taxon>
        <taxon>Apiospora</taxon>
    </lineage>
</organism>
<sequence>MGTRGPLLLPEEKPPCQETRKRSMTSASQASEPVNSDMRLAWMFVQGWRQRLQRGEQLLEEHREEDLPAGGYDGDAVTNGRRRSSLRKPKSVNWEL</sequence>
<keyword evidence="3" id="KW-1185">Reference proteome</keyword>
<evidence type="ECO:0000313" key="2">
    <source>
        <dbReference type="EMBL" id="KAK8060554.1"/>
    </source>
</evidence>
<feature type="region of interest" description="Disordered" evidence="1">
    <location>
        <begin position="59"/>
        <end position="96"/>
    </location>
</feature>
<dbReference type="EMBL" id="JAQQWM010000006">
    <property type="protein sequence ID" value="KAK8060554.1"/>
    <property type="molecule type" value="Genomic_DNA"/>
</dbReference>
<proteinExistence type="predicted"/>
<reference evidence="2 3" key="1">
    <citation type="submission" date="2023-01" db="EMBL/GenBank/DDBJ databases">
        <title>Analysis of 21 Apiospora genomes using comparative genomics revels a genus with tremendous synthesis potential of carbohydrate active enzymes and secondary metabolites.</title>
        <authorList>
            <person name="Sorensen T."/>
        </authorList>
    </citation>
    <scope>NUCLEOTIDE SEQUENCE [LARGE SCALE GENOMIC DNA]</scope>
    <source>
        <strain evidence="2 3">CBS 83171</strain>
    </source>
</reference>
<feature type="region of interest" description="Disordered" evidence="1">
    <location>
        <begin position="1"/>
        <end position="33"/>
    </location>
</feature>
<feature type="compositionally biased region" description="Basic and acidic residues" evidence="1">
    <location>
        <begin position="10"/>
        <end position="21"/>
    </location>
</feature>
<feature type="compositionally biased region" description="Basic residues" evidence="1">
    <location>
        <begin position="80"/>
        <end position="90"/>
    </location>
</feature>
<protein>
    <submittedName>
        <fullName evidence="2">Uncharacterized protein</fullName>
    </submittedName>
</protein>
<gene>
    <name evidence="2" type="ORF">PG996_010484</name>
</gene>
<evidence type="ECO:0000256" key="1">
    <source>
        <dbReference type="SAM" id="MobiDB-lite"/>
    </source>
</evidence>